<name>A0A7J0ET83_9ERIC</name>
<keyword evidence="8" id="KW-0736">Signalosome</keyword>
<keyword evidence="5" id="KW-0963">Cytoplasm</keyword>
<dbReference type="GO" id="GO:0046872">
    <property type="term" value="F:metal ion binding"/>
    <property type="evidence" value="ECO:0007669"/>
    <property type="project" value="UniProtKB-KW"/>
</dbReference>
<organism evidence="15 16">
    <name type="scientific">Actinidia rufa</name>
    <dbReference type="NCBI Taxonomy" id="165716"/>
    <lineage>
        <taxon>Eukaryota</taxon>
        <taxon>Viridiplantae</taxon>
        <taxon>Streptophyta</taxon>
        <taxon>Embryophyta</taxon>
        <taxon>Tracheophyta</taxon>
        <taxon>Spermatophyta</taxon>
        <taxon>Magnoliopsida</taxon>
        <taxon>eudicotyledons</taxon>
        <taxon>Gunneridae</taxon>
        <taxon>Pentapetalae</taxon>
        <taxon>asterids</taxon>
        <taxon>Ericales</taxon>
        <taxon>Actinidiaceae</taxon>
        <taxon>Actinidia</taxon>
    </lineage>
</organism>
<keyword evidence="16" id="KW-1185">Reference proteome</keyword>
<accession>A0A7J0ET83</accession>
<proteinExistence type="inferred from homology"/>
<dbReference type="InterPro" id="IPR040961">
    <property type="entry name" value="CSN5_C"/>
</dbReference>
<evidence type="ECO:0000256" key="9">
    <source>
        <dbReference type="ARBA" id="ARBA00022801"/>
    </source>
</evidence>
<keyword evidence="10" id="KW-0862">Zinc</keyword>
<comment type="similarity">
    <text evidence="3">Belongs to the peptidase M67A family. CSN5 subfamily.</text>
</comment>
<evidence type="ECO:0000256" key="11">
    <source>
        <dbReference type="ARBA" id="ARBA00023049"/>
    </source>
</evidence>
<comment type="subcellular location">
    <subcellularLocation>
        <location evidence="2">Cytoplasm</location>
    </subcellularLocation>
    <subcellularLocation>
        <location evidence="1">Nucleus</location>
    </subcellularLocation>
</comment>
<keyword evidence="9" id="KW-0378">Hydrolase</keyword>
<keyword evidence="6" id="KW-0645">Protease</keyword>
<dbReference type="AlphaFoldDB" id="A0A7J0ET83"/>
<evidence type="ECO:0000256" key="4">
    <source>
        <dbReference type="ARBA" id="ARBA00014880"/>
    </source>
</evidence>
<evidence type="ECO:0000256" key="1">
    <source>
        <dbReference type="ARBA" id="ARBA00004123"/>
    </source>
</evidence>
<keyword evidence="13" id="KW-0472">Membrane</keyword>
<evidence type="ECO:0000256" key="10">
    <source>
        <dbReference type="ARBA" id="ARBA00022833"/>
    </source>
</evidence>
<dbReference type="Gene3D" id="3.40.140.10">
    <property type="entry name" value="Cytidine Deaminase, domain 2"/>
    <property type="match status" value="1"/>
</dbReference>
<dbReference type="GO" id="GO:0008237">
    <property type="term" value="F:metallopeptidase activity"/>
    <property type="evidence" value="ECO:0007669"/>
    <property type="project" value="UniProtKB-KW"/>
</dbReference>
<dbReference type="EMBL" id="BJWL01000006">
    <property type="protein sequence ID" value="GFY89530.1"/>
    <property type="molecule type" value="Genomic_DNA"/>
</dbReference>
<dbReference type="GO" id="GO:0008180">
    <property type="term" value="C:COP9 signalosome"/>
    <property type="evidence" value="ECO:0007669"/>
    <property type="project" value="UniProtKB-KW"/>
</dbReference>
<keyword evidence="13" id="KW-0812">Transmembrane</keyword>
<keyword evidence="12" id="KW-0539">Nucleus</keyword>
<protein>
    <recommendedName>
        <fullName evidence="4">COP9 signalosome complex subunit 5</fullName>
    </recommendedName>
</protein>
<dbReference type="GO" id="GO:0006508">
    <property type="term" value="P:proteolysis"/>
    <property type="evidence" value="ECO:0007669"/>
    <property type="project" value="UniProtKB-KW"/>
</dbReference>
<dbReference type="Pfam" id="PF18323">
    <property type="entry name" value="CSN5_C"/>
    <property type="match status" value="1"/>
</dbReference>
<evidence type="ECO:0000256" key="12">
    <source>
        <dbReference type="ARBA" id="ARBA00023242"/>
    </source>
</evidence>
<evidence type="ECO:0000256" key="6">
    <source>
        <dbReference type="ARBA" id="ARBA00022670"/>
    </source>
</evidence>
<evidence type="ECO:0000256" key="3">
    <source>
        <dbReference type="ARBA" id="ARBA00006008"/>
    </source>
</evidence>
<evidence type="ECO:0000256" key="13">
    <source>
        <dbReference type="SAM" id="Phobius"/>
    </source>
</evidence>
<evidence type="ECO:0000259" key="14">
    <source>
        <dbReference type="Pfam" id="PF18323"/>
    </source>
</evidence>
<dbReference type="OrthoDB" id="10266268at2759"/>
<gene>
    <name evidence="15" type="ORF">Acr_06g0014700</name>
</gene>
<reference evidence="15 16" key="1">
    <citation type="submission" date="2019-07" db="EMBL/GenBank/DDBJ databases">
        <title>De Novo Assembly of kiwifruit Actinidia rufa.</title>
        <authorList>
            <person name="Sugita-Konishi S."/>
            <person name="Sato K."/>
            <person name="Mori E."/>
            <person name="Abe Y."/>
            <person name="Kisaki G."/>
            <person name="Hamano K."/>
            <person name="Suezawa K."/>
            <person name="Otani M."/>
            <person name="Fukuda T."/>
            <person name="Manabe T."/>
            <person name="Gomi K."/>
            <person name="Tabuchi M."/>
            <person name="Akimitsu K."/>
            <person name="Kataoka I."/>
        </authorList>
    </citation>
    <scope>NUCLEOTIDE SEQUENCE [LARGE SCALE GENOMIC DNA]</scope>
    <source>
        <strain evidence="16">cv. Fuchu</strain>
    </source>
</reference>
<feature type="domain" description="Cop9 signalosome subunit 5 C-terminal" evidence="14">
    <location>
        <begin position="130"/>
        <end position="210"/>
    </location>
</feature>
<evidence type="ECO:0000256" key="7">
    <source>
        <dbReference type="ARBA" id="ARBA00022723"/>
    </source>
</evidence>
<keyword evidence="11" id="KW-0482">Metalloprotease</keyword>
<evidence type="ECO:0000256" key="8">
    <source>
        <dbReference type="ARBA" id="ARBA00022790"/>
    </source>
</evidence>
<dbReference type="Proteomes" id="UP000585474">
    <property type="component" value="Unassembled WGS sequence"/>
</dbReference>
<feature type="transmembrane region" description="Helical" evidence="13">
    <location>
        <begin position="12"/>
        <end position="30"/>
    </location>
</feature>
<sequence length="231" mass="26532">MRKDWLGGWRMLLVGTILTLVMDAGFLVLMSQRKCSTSNIKNRFWQLLLIQQGLFRLEKLRLGHSETYPEGYKPPDEPVSEYQTIPLNKIEDFGVHCKQYYALDITYFKSSLDCHLLDLLWNKYWVNTLSSSPLLGNKDYVAGQISDLAEKLEQAENQLAHSRFGPLIASLQRKKEEESQLTKITRDSAKITVEQVHGLMSQVIKDILFNSVRQLNKPQTELSGPEPMVES</sequence>
<evidence type="ECO:0000256" key="5">
    <source>
        <dbReference type="ARBA" id="ARBA00022490"/>
    </source>
</evidence>
<dbReference type="GO" id="GO:0005737">
    <property type="term" value="C:cytoplasm"/>
    <property type="evidence" value="ECO:0007669"/>
    <property type="project" value="UniProtKB-SubCell"/>
</dbReference>
<evidence type="ECO:0000313" key="16">
    <source>
        <dbReference type="Proteomes" id="UP000585474"/>
    </source>
</evidence>
<comment type="caution">
    <text evidence="15">The sequence shown here is derived from an EMBL/GenBank/DDBJ whole genome shotgun (WGS) entry which is preliminary data.</text>
</comment>
<keyword evidence="7" id="KW-0479">Metal-binding</keyword>
<evidence type="ECO:0000256" key="2">
    <source>
        <dbReference type="ARBA" id="ARBA00004496"/>
    </source>
</evidence>
<keyword evidence="13" id="KW-1133">Transmembrane helix</keyword>
<dbReference type="FunFam" id="3.40.140.10:FF:000203">
    <property type="entry name" value="COP9 signalosome complex subunit 5"/>
    <property type="match status" value="1"/>
</dbReference>
<evidence type="ECO:0000313" key="15">
    <source>
        <dbReference type="EMBL" id="GFY89530.1"/>
    </source>
</evidence>